<gene>
    <name evidence="1" type="ORF">EIN_361830</name>
</gene>
<dbReference type="KEGG" id="eiv:EIN_361830"/>
<protein>
    <recommendedName>
        <fullName evidence="3">Furin repeat-containing protein</fullName>
    </recommendedName>
</protein>
<organism evidence="1 2">
    <name type="scientific">Entamoeba invadens IP1</name>
    <dbReference type="NCBI Taxonomy" id="370355"/>
    <lineage>
        <taxon>Eukaryota</taxon>
        <taxon>Amoebozoa</taxon>
        <taxon>Evosea</taxon>
        <taxon>Archamoebae</taxon>
        <taxon>Mastigamoebida</taxon>
        <taxon>Entamoebidae</taxon>
        <taxon>Entamoeba</taxon>
    </lineage>
</organism>
<dbReference type="PANTHER" id="PTHR45756">
    <property type="entry name" value="PALMITOYLTRANSFERASE"/>
    <property type="match status" value="1"/>
</dbReference>
<dbReference type="PANTHER" id="PTHR45756:SF1">
    <property type="entry name" value="PROTEIN KINASE DOMAIN CONTAINING PROTEIN"/>
    <property type="match status" value="1"/>
</dbReference>
<dbReference type="VEuPathDB" id="AmoebaDB:EIN_361830"/>
<accession>A0A0A1U807</accession>
<proteinExistence type="predicted"/>
<sequence length="523" mass="58932">MAVLLFITLVLVNSQECTVKHCRQCGTDNCESCINEYILKDNTCVFKRDLFCEETFENQCTKCTDGYKMQLSTMTCVKGDELCLDYQVIGSDLQCTSCKPPMSLTNSDECIDCSSTHKGCYLVTDDSCKCTRCKDGYYLNESQSACIRVPNCLEIDTETQGKCSMCIDGYYVDEKSKNCVPGNIEKCLIYSSANECEFCEENHFWTNGKCVERSHCRVEDGIPDCEYCADGYGIKNNDCVKCPTGCDRCENNATSCEFCLEGYGMVNSVCKKCSDDNCNECDDDTNTCQRCMNGYTLTADNKCKACTKESKCKTCSESIPDVCENCEEGMYFSSEQTCVDCTMAVCSELNNEQCSSCNIMYKCKTVYDGDVSSCIDISHCSNYDENRKQCTECFSEYFLDDNYKCQQCDEKCVNGCAKDKSTCIELKDVRSEDYCLLFDVNHNCKKCDDRAVLKDGICSNEDNCWVKNDDDCCVEYLDKNQTGRDLNNNPHVHIYPMSNCQDPKDGSFSIFVSIFGFIILAIL</sequence>
<reference evidence="1 2" key="1">
    <citation type="submission" date="2012-10" db="EMBL/GenBank/DDBJ databases">
        <authorList>
            <person name="Zafar N."/>
            <person name="Inman J."/>
            <person name="Hall N."/>
            <person name="Lorenzi H."/>
            <person name="Caler E."/>
        </authorList>
    </citation>
    <scope>NUCLEOTIDE SEQUENCE [LARGE SCALE GENOMIC DNA]</scope>
    <source>
        <strain evidence="1 2">IP1</strain>
    </source>
</reference>
<keyword evidence="2" id="KW-1185">Reference proteome</keyword>
<evidence type="ECO:0000313" key="2">
    <source>
        <dbReference type="Proteomes" id="UP000014680"/>
    </source>
</evidence>
<evidence type="ECO:0000313" key="1">
    <source>
        <dbReference type="EMBL" id="ELP90930.1"/>
    </source>
</evidence>
<dbReference type="OrthoDB" id="28154at2759"/>
<dbReference type="InterPro" id="IPR005127">
    <property type="entry name" value="Giardia_VSP"/>
</dbReference>
<dbReference type="RefSeq" id="XP_004257701.1">
    <property type="nucleotide sequence ID" value="XM_004257653.1"/>
</dbReference>
<dbReference type="InterPro" id="IPR053215">
    <property type="entry name" value="TKL_Ser/Thr_kinase"/>
</dbReference>
<dbReference type="Pfam" id="PF03302">
    <property type="entry name" value="VSP"/>
    <property type="match status" value="1"/>
</dbReference>
<dbReference type="InterPro" id="IPR009030">
    <property type="entry name" value="Growth_fac_rcpt_cys_sf"/>
</dbReference>
<dbReference type="Proteomes" id="UP000014680">
    <property type="component" value="Unassembled WGS sequence"/>
</dbReference>
<dbReference type="GeneID" id="14889870"/>
<dbReference type="Gene3D" id="2.10.220.10">
    <property type="entry name" value="Hormone Receptor, Insulin-like Growth Factor Receptor 1, Chain A, domain 2"/>
    <property type="match status" value="1"/>
</dbReference>
<name>A0A0A1U807_ENTIV</name>
<dbReference type="EMBL" id="KB206483">
    <property type="protein sequence ID" value="ELP90930.1"/>
    <property type="molecule type" value="Genomic_DNA"/>
</dbReference>
<evidence type="ECO:0008006" key="3">
    <source>
        <dbReference type="Google" id="ProtNLM"/>
    </source>
</evidence>
<dbReference type="AlphaFoldDB" id="A0A0A1U807"/>
<dbReference type="SUPFAM" id="SSF57184">
    <property type="entry name" value="Growth factor receptor domain"/>
    <property type="match status" value="3"/>
</dbReference>